<feature type="compositionally biased region" description="Low complexity" evidence="1">
    <location>
        <begin position="1"/>
        <end position="14"/>
    </location>
</feature>
<proteinExistence type="predicted"/>
<dbReference type="HOGENOM" id="CLU_2020678_0_0_1"/>
<gene>
    <name evidence="2" type="ORF">A1O9_09457</name>
</gene>
<feature type="compositionally biased region" description="Basic and acidic residues" evidence="1">
    <location>
        <begin position="66"/>
        <end position="76"/>
    </location>
</feature>
<dbReference type="EMBL" id="AMGV01000010">
    <property type="protein sequence ID" value="KEF54291.1"/>
    <property type="molecule type" value="Genomic_DNA"/>
</dbReference>
<organism evidence="2 3">
    <name type="scientific">Exophiala aquamarina CBS 119918</name>
    <dbReference type="NCBI Taxonomy" id="1182545"/>
    <lineage>
        <taxon>Eukaryota</taxon>
        <taxon>Fungi</taxon>
        <taxon>Dikarya</taxon>
        <taxon>Ascomycota</taxon>
        <taxon>Pezizomycotina</taxon>
        <taxon>Eurotiomycetes</taxon>
        <taxon>Chaetothyriomycetidae</taxon>
        <taxon>Chaetothyriales</taxon>
        <taxon>Herpotrichiellaceae</taxon>
        <taxon>Exophiala</taxon>
    </lineage>
</organism>
<accession>A0A072P3A5</accession>
<keyword evidence="3" id="KW-1185">Reference proteome</keyword>
<dbReference type="RefSeq" id="XP_013256881.1">
    <property type="nucleotide sequence ID" value="XM_013401427.1"/>
</dbReference>
<feature type="non-terminal residue" evidence="2">
    <location>
        <position position="1"/>
    </location>
</feature>
<dbReference type="Proteomes" id="UP000027920">
    <property type="component" value="Unassembled WGS sequence"/>
</dbReference>
<name>A0A072P3A5_9EURO</name>
<feature type="region of interest" description="Disordered" evidence="1">
    <location>
        <begin position="38"/>
        <end position="78"/>
    </location>
</feature>
<evidence type="ECO:0000313" key="3">
    <source>
        <dbReference type="Proteomes" id="UP000027920"/>
    </source>
</evidence>
<protein>
    <submittedName>
        <fullName evidence="2">Uncharacterized protein</fullName>
    </submittedName>
</protein>
<dbReference type="VEuPathDB" id="FungiDB:A1O9_09457"/>
<feature type="non-terminal residue" evidence="2">
    <location>
        <position position="123"/>
    </location>
</feature>
<dbReference type="GeneID" id="25284366"/>
<dbReference type="AlphaFoldDB" id="A0A072P3A5"/>
<dbReference type="STRING" id="1182545.A0A072P3A5"/>
<feature type="region of interest" description="Disordered" evidence="1">
    <location>
        <begin position="1"/>
        <end position="25"/>
    </location>
</feature>
<sequence length="123" mass="14012">PSTTFTDSRTSRSTPPVCGSDTSEDELAGDEVIVKLLRPEPAQQTSSTDCQRDSGQRRVTRPVEFSSERMRHDGKSGWRIRHKGQAMFVPDSQWVSCERNWKDALYCASLNVFIYSPTSRDRR</sequence>
<reference evidence="2 3" key="1">
    <citation type="submission" date="2013-03" db="EMBL/GenBank/DDBJ databases">
        <title>The Genome Sequence of Exophiala aquamarina CBS 119918.</title>
        <authorList>
            <consortium name="The Broad Institute Genomics Platform"/>
            <person name="Cuomo C."/>
            <person name="de Hoog S."/>
            <person name="Gorbushina A."/>
            <person name="Walker B."/>
            <person name="Young S.K."/>
            <person name="Zeng Q."/>
            <person name="Gargeya S."/>
            <person name="Fitzgerald M."/>
            <person name="Haas B."/>
            <person name="Abouelleil A."/>
            <person name="Allen A.W."/>
            <person name="Alvarado L."/>
            <person name="Arachchi H.M."/>
            <person name="Berlin A.M."/>
            <person name="Chapman S.B."/>
            <person name="Gainer-Dewar J."/>
            <person name="Goldberg J."/>
            <person name="Griggs A."/>
            <person name="Gujja S."/>
            <person name="Hansen M."/>
            <person name="Howarth C."/>
            <person name="Imamovic A."/>
            <person name="Ireland A."/>
            <person name="Larimer J."/>
            <person name="McCowan C."/>
            <person name="Murphy C."/>
            <person name="Pearson M."/>
            <person name="Poon T.W."/>
            <person name="Priest M."/>
            <person name="Roberts A."/>
            <person name="Saif S."/>
            <person name="Shea T."/>
            <person name="Sisk P."/>
            <person name="Sykes S."/>
            <person name="Wortman J."/>
            <person name="Nusbaum C."/>
            <person name="Birren B."/>
        </authorList>
    </citation>
    <scope>NUCLEOTIDE SEQUENCE [LARGE SCALE GENOMIC DNA]</scope>
    <source>
        <strain evidence="2 3">CBS 119918</strain>
    </source>
</reference>
<evidence type="ECO:0000256" key="1">
    <source>
        <dbReference type="SAM" id="MobiDB-lite"/>
    </source>
</evidence>
<evidence type="ECO:0000313" key="2">
    <source>
        <dbReference type="EMBL" id="KEF54291.1"/>
    </source>
</evidence>
<comment type="caution">
    <text evidence="2">The sequence shown here is derived from an EMBL/GenBank/DDBJ whole genome shotgun (WGS) entry which is preliminary data.</text>
</comment>